<keyword evidence="2" id="KW-0378">Hydrolase</keyword>
<dbReference type="SUPFAM" id="SSF54637">
    <property type="entry name" value="Thioesterase/thiol ester dehydrase-isomerase"/>
    <property type="match status" value="1"/>
</dbReference>
<dbReference type="Pfam" id="PF03061">
    <property type="entry name" value="4HBT"/>
    <property type="match status" value="1"/>
</dbReference>
<accession>A0A944GRS6</accession>
<comment type="similarity">
    <text evidence="1">Belongs to the 4-hydroxybenzoyl-CoA thioesterase family.</text>
</comment>
<comment type="caution">
    <text evidence="4">The sequence shown here is derived from an EMBL/GenBank/DDBJ whole genome shotgun (WGS) entry which is preliminary data.</text>
</comment>
<dbReference type="Gene3D" id="3.10.129.10">
    <property type="entry name" value="Hotdog Thioesterase"/>
    <property type="match status" value="1"/>
</dbReference>
<evidence type="ECO:0000313" key="5">
    <source>
        <dbReference type="Proteomes" id="UP000705379"/>
    </source>
</evidence>
<name>A0A944GRS6_9HYPH</name>
<dbReference type="AlphaFoldDB" id="A0A944GRS6"/>
<gene>
    <name evidence="4" type="ORF">DYI23_04375</name>
</gene>
<dbReference type="CDD" id="cd00586">
    <property type="entry name" value="4HBT"/>
    <property type="match status" value="1"/>
</dbReference>
<dbReference type="EMBL" id="QTKU01000001">
    <property type="protein sequence ID" value="MBS8259449.1"/>
    <property type="molecule type" value="Genomic_DNA"/>
</dbReference>
<organism evidence="4 5">
    <name type="scientific">Roseibium polysiphoniae</name>
    <dbReference type="NCBI Taxonomy" id="2571221"/>
    <lineage>
        <taxon>Bacteria</taxon>
        <taxon>Pseudomonadati</taxon>
        <taxon>Pseudomonadota</taxon>
        <taxon>Alphaproteobacteria</taxon>
        <taxon>Hyphomicrobiales</taxon>
        <taxon>Stappiaceae</taxon>
        <taxon>Roseibium</taxon>
    </lineage>
</organism>
<proteinExistence type="inferred from homology"/>
<evidence type="ECO:0000259" key="3">
    <source>
        <dbReference type="Pfam" id="PF03061"/>
    </source>
</evidence>
<dbReference type="RefSeq" id="WP_213215082.1">
    <property type="nucleotide sequence ID" value="NZ_QTKU01000001.1"/>
</dbReference>
<dbReference type="InterPro" id="IPR050563">
    <property type="entry name" value="4-hydroxybenzoyl-CoA_TE"/>
</dbReference>
<evidence type="ECO:0000313" key="4">
    <source>
        <dbReference type="EMBL" id="MBS8259449.1"/>
    </source>
</evidence>
<feature type="domain" description="Thioesterase" evidence="3">
    <location>
        <begin position="26"/>
        <end position="102"/>
    </location>
</feature>
<reference evidence="4" key="1">
    <citation type="submission" date="2018-08" db="EMBL/GenBank/DDBJ databases">
        <authorList>
            <person name="Jin W."/>
            <person name="Wang H."/>
            <person name="Yang Y."/>
            <person name="Li M."/>
            <person name="Liu J."/>
        </authorList>
    </citation>
    <scope>NUCLEOTIDE SEQUENCE</scope>
    <source>
        <strain evidence="4">AESS21</strain>
    </source>
</reference>
<dbReference type="InterPro" id="IPR029069">
    <property type="entry name" value="HotDog_dom_sf"/>
</dbReference>
<dbReference type="PANTHER" id="PTHR31793:SF27">
    <property type="entry name" value="NOVEL THIOESTERASE SUPERFAMILY DOMAIN AND SAPOSIN A-TYPE DOMAIN CONTAINING PROTEIN (0610012H03RIK)"/>
    <property type="match status" value="1"/>
</dbReference>
<evidence type="ECO:0000256" key="1">
    <source>
        <dbReference type="ARBA" id="ARBA00005953"/>
    </source>
</evidence>
<dbReference type="GO" id="GO:0047617">
    <property type="term" value="F:fatty acyl-CoA hydrolase activity"/>
    <property type="evidence" value="ECO:0007669"/>
    <property type="project" value="TreeGrafter"/>
</dbReference>
<dbReference type="PANTHER" id="PTHR31793">
    <property type="entry name" value="4-HYDROXYBENZOYL-COA THIOESTERASE FAMILY MEMBER"/>
    <property type="match status" value="1"/>
</dbReference>
<protein>
    <submittedName>
        <fullName evidence="4">Acyl-CoA thioesterase</fullName>
    </submittedName>
</protein>
<evidence type="ECO:0000256" key="2">
    <source>
        <dbReference type="ARBA" id="ARBA00022801"/>
    </source>
</evidence>
<dbReference type="InterPro" id="IPR006683">
    <property type="entry name" value="Thioestr_dom"/>
</dbReference>
<reference evidence="4" key="2">
    <citation type="journal article" date="2021" name="Microorganisms">
        <title>Bacterial Dimethylsulfoniopropionate Biosynthesis in the East China Sea.</title>
        <authorList>
            <person name="Liu J."/>
            <person name="Zhang Y."/>
            <person name="Liu J."/>
            <person name="Zhong H."/>
            <person name="Williams B.T."/>
            <person name="Zheng Y."/>
            <person name="Curson A.R.J."/>
            <person name="Sun C."/>
            <person name="Sun H."/>
            <person name="Song D."/>
            <person name="Wagner Mackenzie B."/>
            <person name="Bermejo Martinez A."/>
            <person name="Todd J.D."/>
            <person name="Zhang X.H."/>
        </authorList>
    </citation>
    <scope>NUCLEOTIDE SEQUENCE</scope>
    <source>
        <strain evidence="4">AESS21</strain>
    </source>
</reference>
<sequence length="144" mass="15848">MSSDAQLEAFPVHSTDKLRYCDSDPQGHVNNAVFSTFLETGRVDILYRGEGRIVDDGCAFVIARLEMDFRAELKWPGTVEIGTRIQKIGRTSITLEQAVFQNGVLAASALSVVVQMNQMERTPQPLSEVARQRLGRLQSPPAGA</sequence>
<dbReference type="Proteomes" id="UP000705379">
    <property type="component" value="Unassembled WGS sequence"/>
</dbReference>